<reference evidence="1" key="1">
    <citation type="submission" date="2014-05" db="EMBL/GenBank/DDBJ databases">
        <authorList>
            <person name="Chronopoulou M."/>
        </authorList>
    </citation>
    <scope>NUCLEOTIDE SEQUENCE</scope>
    <source>
        <tissue evidence="1">Whole organism</tissue>
    </source>
</reference>
<dbReference type="AlphaFoldDB" id="A0A0K2SXP3"/>
<name>A0A0K2SXP3_LEPSM</name>
<sequence length="27" mass="2941">MSMIDLKTGIASPKSLFGTPKILSYIK</sequence>
<organism evidence="1">
    <name type="scientific">Lepeophtheirus salmonis</name>
    <name type="common">Salmon louse</name>
    <name type="synonym">Caligus salmonis</name>
    <dbReference type="NCBI Taxonomy" id="72036"/>
    <lineage>
        <taxon>Eukaryota</taxon>
        <taxon>Metazoa</taxon>
        <taxon>Ecdysozoa</taxon>
        <taxon>Arthropoda</taxon>
        <taxon>Crustacea</taxon>
        <taxon>Multicrustacea</taxon>
        <taxon>Hexanauplia</taxon>
        <taxon>Copepoda</taxon>
        <taxon>Siphonostomatoida</taxon>
        <taxon>Caligidae</taxon>
        <taxon>Lepeophtheirus</taxon>
    </lineage>
</organism>
<dbReference type="EMBL" id="HACA01001148">
    <property type="protein sequence ID" value="CDW18509.1"/>
    <property type="molecule type" value="Transcribed_RNA"/>
</dbReference>
<accession>A0A0K2SXP3</accession>
<proteinExistence type="predicted"/>
<protein>
    <submittedName>
        <fullName evidence="1">Uncharacterized protein</fullName>
    </submittedName>
</protein>
<evidence type="ECO:0000313" key="1">
    <source>
        <dbReference type="EMBL" id="CDW18509.1"/>
    </source>
</evidence>